<feature type="non-terminal residue" evidence="2">
    <location>
        <position position="1"/>
    </location>
</feature>
<feature type="compositionally biased region" description="Low complexity" evidence="1">
    <location>
        <begin position="100"/>
        <end position="111"/>
    </location>
</feature>
<name>A0A6J4PD57_9PSEU</name>
<organism evidence="2">
    <name type="scientific">uncultured Pseudonocardia sp</name>
    <dbReference type="NCBI Taxonomy" id="211455"/>
    <lineage>
        <taxon>Bacteria</taxon>
        <taxon>Bacillati</taxon>
        <taxon>Actinomycetota</taxon>
        <taxon>Actinomycetes</taxon>
        <taxon>Pseudonocardiales</taxon>
        <taxon>Pseudonocardiaceae</taxon>
        <taxon>Pseudonocardia</taxon>
        <taxon>environmental samples</taxon>
    </lineage>
</organism>
<dbReference type="AlphaFoldDB" id="A0A6J4PD57"/>
<proteinExistence type="predicted"/>
<reference evidence="2" key="1">
    <citation type="submission" date="2020-02" db="EMBL/GenBank/DDBJ databases">
        <authorList>
            <person name="Meier V. D."/>
        </authorList>
    </citation>
    <scope>NUCLEOTIDE SEQUENCE</scope>
    <source>
        <strain evidence="2">AVDCRST_MAG66</strain>
    </source>
</reference>
<feature type="compositionally biased region" description="Basic residues" evidence="1">
    <location>
        <begin position="77"/>
        <end position="95"/>
    </location>
</feature>
<protein>
    <submittedName>
        <fullName evidence="2">DUF2017 domain-containing protein</fullName>
    </submittedName>
</protein>
<accession>A0A6J4PD57</accession>
<sequence length="125" mass="13704">GRRPGAGAAAPGGAPGRPPAGRRLPGHDRDLAARRQGRRPGHRPRDAARRRGRGAAGPRPGRRLAAQHERPAAGPRRAARHQRGHRAPGRRRRRDRPPARRLLLAHRGAGVPRRRADRRPHRAAV</sequence>
<gene>
    <name evidence="2" type="ORF">AVDCRST_MAG66-1855</name>
</gene>
<feature type="region of interest" description="Disordered" evidence="1">
    <location>
        <begin position="1"/>
        <end position="125"/>
    </location>
</feature>
<evidence type="ECO:0000256" key="1">
    <source>
        <dbReference type="SAM" id="MobiDB-lite"/>
    </source>
</evidence>
<evidence type="ECO:0000313" key="2">
    <source>
        <dbReference type="EMBL" id="CAA9407571.1"/>
    </source>
</evidence>
<feature type="non-terminal residue" evidence="2">
    <location>
        <position position="125"/>
    </location>
</feature>
<feature type="compositionally biased region" description="Basic residues" evidence="1">
    <location>
        <begin position="112"/>
        <end position="125"/>
    </location>
</feature>
<dbReference type="EMBL" id="CADCUS010000270">
    <property type="protein sequence ID" value="CAA9407571.1"/>
    <property type="molecule type" value="Genomic_DNA"/>
</dbReference>
<feature type="compositionally biased region" description="Low complexity" evidence="1">
    <location>
        <begin position="1"/>
        <end position="12"/>
    </location>
</feature>